<name>A0A1M7Z917_9HYPH</name>
<evidence type="ECO:0000256" key="12">
    <source>
        <dbReference type="HAMAP-Rule" id="MF_01665"/>
    </source>
</evidence>
<feature type="transmembrane region" description="Helical" evidence="12">
    <location>
        <begin position="219"/>
        <end position="239"/>
    </location>
</feature>
<evidence type="ECO:0000313" key="13">
    <source>
        <dbReference type="EMBL" id="SHO61364.1"/>
    </source>
</evidence>
<evidence type="ECO:0000256" key="10">
    <source>
        <dbReference type="ARBA" id="ARBA00044501"/>
    </source>
</evidence>
<dbReference type="RefSeq" id="WP_073625779.1">
    <property type="nucleotide sequence ID" value="NZ_FRXO01000001.1"/>
</dbReference>
<keyword evidence="12" id="KW-1003">Cell membrane</keyword>
<feature type="binding site" description="axial binding residue" evidence="12">
    <location>
        <position position="338"/>
    </location>
    <ligand>
        <name>heme</name>
        <dbReference type="ChEBI" id="CHEBI:30413"/>
    </ligand>
    <ligandPart>
        <name>Fe</name>
        <dbReference type="ChEBI" id="CHEBI:18248"/>
    </ligandPart>
</feature>
<dbReference type="GO" id="GO:0120547">
    <property type="term" value="F:heme A synthase activity"/>
    <property type="evidence" value="ECO:0007669"/>
    <property type="project" value="UniProtKB-EC"/>
</dbReference>
<dbReference type="Pfam" id="PF02628">
    <property type="entry name" value="COX15-CtaA"/>
    <property type="match status" value="1"/>
</dbReference>
<dbReference type="GO" id="GO:0046872">
    <property type="term" value="F:metal ion binding"/>
    <property type="evidence" value="ECO:0007669"/>
    <property type="project" value="UniProtKB-KW"/>
</dbReference>
<keyword evidence="5 12" id="KW-1133">Transmembrane helix</keyword>
<comment type="cofactor">
    <cofactor evidence="1 12">
        <name>heme b</name>
        <dbReference type="ChEBI" id="CHEBI:60344"/>
    </cofactor>
</comment>
<evidence type="ECO:0000256" key="6">
    <source>
        <dbReference type="ARBA" id="ARBA00023002"/>
    </source>
</evidence>
<comment type="pathway">
    <text evidence="10 12">Porphyrin-containing compound metabolism; heme A biosynthesis; heme A from heme O: step 1/1.</text>
</comment>
<feature type="binding site" description="axial binding residue" evidence="12">
    <location>
        <position position="281"/>
    </location>
    <ligand>
        <name>heme</name>
        <dbReference type="ChEBI" id="CHEBI:30413"/>
    </ligand>
    <ligandPart>
        <name>Fe</name>
        <dbReference type="ChEBI" id="CHEBI:18248"/>
    </ligandPart>
</feature>
<evidence type="ECO:0000256" key="7">
    <source>
        <dbReference type="ARBA" id="ARBA00023004"/>
    </source>
</evidence>
<proteinExistence type="inferred from homology"/>
<dbReference type="OrthoDB" id="9793156at2"/>
<evidence type="ECO:0000256" key="5">
    <source>
        <dbReference type="ARBA" id="ARBA00022989"/>
    </source>
</evidence>
<dbReference type="AlphaFoldDB" id="A0A1M7Z917"/>
<dbReference type="InterPro" id="IPR003780">
    <property type="entry name" value="COX15/CtaA_fam"/>
</dbReference>
<evidence type="ECO:0000256" key="4">
    <source>
        <dbReference type="ARBA" id="ARBA00022723"/>
    </source>
</evidence>
<feature type="transmembrane region" description="Helical" evidence="12">
    <location>
        <begin position="147"/>
        <end position="166"/>
    </location>
</feature>
<keyword evidence="3 12" id="KW-0812">Transmembrane</keyword>
<evidence type="ECO:0000313" key="14">
    <source>
        <dbReference type="Proteomes" id="UP000186406"/>
    </source>
</evidence>
<dbReference type="UniPathway" id="UPA00269">
    <property type="reaction ID" value="UER00713"/>
</dbReference>
<dbReference type="PANTHER" id="PTHR23289">
    <property type="entry name" value="CYTOCHROME C OXIDASE ASSEMBLY PROTEIN COX15"/>
    <property type="match status" value="1"/>
</dbReference>
<dbReference type="GO" id="GO:0006784">
    <property type="term" value="P:heme A biosynthetic process"/>
    <property type="evidence" value="ECO:0007669"/>
    <property type="project" value="UniProtKB-UniRule"/>
</dbReference>
<keyword evidence="6 12" id="KW-0560">Oxidoreductase</keyword>
<accession>A0A1M7Z917</accession>
<gene>
    <name evidence="12" type="primary">ctaA</name>
    <name evidence="13" type="ORF">SAMN02745172_00741</name>
</gene>
<dbReference type="InterPro" id="IPR023754">
    <property type="entry name" value="HemeA_Synthase_type2"/>
</dbReference>
<organism evidence="13 14">
    <name type="scientific">Pseudoxanthobacter soli DSM 19599</name>
    <dbReference type="NCBI Taxonomy" id="1123029"/>
    <lineage>
        <taxon>Bacteria</taxon>
        <taxon>Pseudomonadati</taxon>
        <taxon>Pseudomonadota</taxon>
        <taxon>Alphaproteobacteria</taxon>
        <taxon>Hyphomicrobiales</taxon>
        <taxon>Segnochrobactraceae</taxon>
        <taxon>Pseudoxanthobacter</taxon>
    </lineage>
</organism>
<dbReference type="Proteomes" id="UP000186406">
    <property type="component" value="Unassembled WGS sequence"/>
</dbReference>
<feature type="transmembrane region" description="Helical" evidence="12">
    <location>
        <begin position="309"/>
        <end position="330"/>
    </location>
</feature>
<evidence type="ECO:0000256" key="2">
    <source>
        <dbReference type="ARBA" id="ARBA00004141"/>
    </source>
</evidence>
<keyword evidence="8 12" id="KW-0350">Heme biosynthesis</keyword>
<comment type="function">
    <text evidence="12">Catalyzes the conversion of heme O to heme A by two successive hydroxylations of the methyl group at C8. The first hydroxylation forms heme I, the second hydroxylation results in an unstable dihydroxymethyl group, which spontaneously dehydrates, resulting in the formyl group of heme A.</text>
</comment>
<evidence type="ECO:0000256" key="8">
    <source>
        <dbReference type="ARBA" id="ARBA00023133"/>
    </source>
</evidence>
<evidence type="ECO:0000256" key="1">
    <source>
        <dbReference type="ARBA" id="ARBA00001970"/>
    </source>
</evidence>
<feature type="transmembrane region" description="Helical" evidence="12">
    <location>
        <begin position="178"/>
        <end position="198"/>
    </location>
</feature>
<keyword evidence="4 12" id="KW-0479">Metal-binding</keyword>
<dbReference type="EC" id="1.17.99.9" evidence="12"/>
<feature type="transmembrane region" description="Helical" evidence="12">
    <location>
        <begin position="32"/>
        <end position="52"/>
    </location>
</feature>
<evidence type="ECO:0000256" key="3">
    <source>
        <dbReference type="ARBA" id="ARBA00022692"/>
    </source>
</evidence>
<reference evidence="13 14" key="1">
    <citation type="submission" date="2016-12" db="EMBL/GenBank/DDBJ databases">
        <authorList>
            <person name="Song W.-J."/>
            <person name="Kurnit D.M."/>
        </authorList>
    </citation>
    <scope>NUCLEOTIDE SEQUENCE [LARGE SCALE GENOMIC DNA]</scope>
    <source>
        <strain evidence="13 14">DSM 19599</strain>
    </source>
</reference>
<comment type="caution">
    <text evidence="12">Lacks conserved residue(s) required for the propagation of feature annotation.</text>
</comment>
<dbReference type="PANTHER" id="PTHR23289:SF2">
    <property type="entry name" value="CYTOCHROME C OXIDASE ASSEMBLY PROTEIN COX15 HOMOLOG"/>
    <property type="match status" value="1"/>
</dbReference>
<evidence type="ECO:0000256" key="9">
    <source>
        <dbReference type="ARBA" id="ARBA00023136"/>
    </source>
</evidence>
<comment type="catalytic activity">
    <reaction evidence="11">
        <text>Fe(II)-heme o + 2 A + H2O = Fe(II)-heme a + 2 AH2</text>
        <dbReference type="Rhea" id="RHEA:63388"/>
        <dbReference type="ChEBI" id="CHEBI:13193"/>
        <dbReference type="ChEBI" id="CHEBI:15377"/>
        <dbReference type="ChEBI" id="CHEBI:17499"/>
        <dbReference type="ChEBI" id="CHEBI:60530"/>
        <dbReference type="ChEBI" id="CHEBI:61715"/>
        <dbReference type="EC" id="1.17.99.9"/>
    </reaction>
    <physiologicalReaction direction="left-to-right" evidence="11">
        <dbReference type="Rhea" id="RHEA:63389"/>
    </physiologicalReaction>
</comment>
<dbReference type="EMBL" id="FRXO01000001">
    <property type="protein sequence ID" value="SHO61364.1"/>
    <property type="molecule type" value="Genomic_DNA"/>
</dbReference>
<comment type="similarity">
    <text evidence="12">Belongs to the COX15/CtaA family. Type 2 subfamily.</text>
</comment>
<dbReference type="STRING" id="1123029.SAMN02745172_00741"/>
<keyword evidence="7 12" id="KW-0408">Iron</keyword>
<comment type="subcellular location">
    <subcellularLocation>
        <location evidence="12">Cell membrane</location>
        <topology evidence="12">Multi-pass membrane protein</topology>
    </subcellularLocation>
    <subcellularLocation>
        <location evidence="2">Membrane</location>
        <topology evidence="2">Multi-pass membrane protein</topology>
    </subcellularLocation>
</comment>
<keyword evidence="14" id="KW-1185">Reference proteome</keyword>
<sequence>MERSLTSASSAPGALPREGDVRHAPGRGLAAVRIWLLVVAAMIIAMVVVGGATRLTESGLSITEWKPIHGTIPPLTDAEWQEEFLKYQQIPQFKLMNPDMDLSGFKFIFWWEWSHRLLGRVIGLVFAVPLVFFWWRGCLPRRLRWPLAGLFALGGLQGVVGWWMVASGLVERTEVSQYRLAIHLTLACLLLAAVVWVAEGLAPPRRRSAALPSRVPTMALVIVAAVLVQIFLGGLVAGLRAGWTFNTWPLIDGTLVPGNLFVQQPWWVNLFENPLTVQFDHRMVAYGVFLLALVHAVRSRGTAAATGAWGLFAAVTAQATLGVLALVHMVPLSLGLAHQFGAVVVLTIAVAHARHTVPVSAT</sequence>
<feature type="transmembrane region" description="Helical" evidence="12">
    <location>
        <begin position="336"/>
        <end position="353"/>
    </location>
</feature>
<dbReference type="HAMAP" id="MF_01665">
    <property type="entry name" value="HemeA_synth_type2"/>
    <property type="match status" value="1"/>
</dbReference>
<comment type="subunit">
    <text evidence="12">Interacts with CtaB.</text>
</comment>
<dbReference type="GO" id="GO:0005886">
    <property type="term" value="C:plasma membrane"/>
    <property type="evidence" value="ECO:0007669"/>
    <property type="project" value="UniProtKB-SubCell"/>
</dbReference>
<feature type="transmembrane region" description="Helical" evidence="12">
    <location>
        <begin position="117"/>
        <end position="135"/>
    </location>
</feature>
<keyword evidence="9 12" id="KW-0472">Membrane</keyword>
<evidence type="ECO:0000256" key="11">
    <source>
        <dbReference type="ARBA" id="ARBA00048044"/>
    </source>
</evidence>
<protein>
    <recommendedName>
        <fullName evidence="12">Heme A synthase</fullName>
        <shortName evidence="12">HAS</shortName>
        <ecNumber evidence="12">1.17.99.9</ecNumber>
    </recommendedName>
    <alternativeName>
        <fullName evidence="12">Cytochrome aa3-controlling protein</fullName>
    </alternativeName>
</protein>